<dbReference type="AlphaFoldDB" id="A0A5B7FTJ8"/>
<gene>
    <name evidence="1" type="ORF">E2C01_042051</name>
</gene>
<evidence type="ECO:0000313" key="1">
    <source>
        <dbReference type="EMBL" id="MPC48283.1"/>
    </source>
</evidence>
<accession>A0A5B7FTJ8</accession>
<keyword evidence="2" id="KW-1185">Reference proteome</keyword>
<organism evidence="1 2">
    <name type="scientific">Portunus trituberculatus</name>
    <name type="common">Swimming crab</name>
    <name type="synonym">Neptunus trituberculatus</name>
    <dbReference type="NCBI Taxonomy" id="210409"/>
    <lineage>
        <taxon>Eukaryota</taxon>
        <taxon>Metazoa</taxon>
        <taxon>Ecdysozoa</taxon>
        <taxon>Arthropoda</taxon>
        <taxon>Crustacea</taxon>
        <taxon>Multicrustacea</taxon>
        <taxon>Malacostraca</taxon>
        <taxon>Eumalacostraca</taxon>
        <taxon>Eucarida</taxon>
        <taxon>Decapoda</taxon>
        <taxon>Pleocyemata</taxon>
        <taxon>Brachyura</taxon>
        <taxon>Eubrachyura</taxon>
        <taxon>Portunoidea</taxon>
        <taxon>Portunidae</taxon>
        <taxon>Portuninae</taxon>
        <taxon>Portunus</taxon>
    </lineage>
</organism>
<protein>
    <submittedName>
        <fullName evidence="1">Uncharacterized protein</fullName>
    </submittedName>
</protein>
<sequence>MNADFHMKDVGKDITKAVTNLTKSLMVLDKIAETGQPNIAHEVGMLNGALALLGNANHKNNLGR</sequence>
<proteinExistence type="predicted"/>
<evidence type="ECO:0000313" key="2">
    <source>
        <dbReference type="Proteomes" id="UP000324222"/>
    </source>
</evidence>
<dbReference type="Proteomes" id="UP000324222">
    <property type="component" value="Unassembled WGS sequence"/>
</dbReference>
<dbReference type="EMBL" id="VSRR010008203">
    <property type="protein sequence ID" value="MPC48283.1"/>
    <property type="molecule type" value="Genomic_DNA"/>
</dbReference>
<name>A0A5B7FTJ8_PORTR</name>
<comment type="caution">
    <text evidence="1">The sequence shown here is derived from an EMBL/GenBank/DDBJ whole genome shotgun (WGS) entry which is preliminary data.</text>
</comment>
<reference evidence="1 2" key="1">
    <citation type="submission" date="2019-05" db="EMBL/GenBank/DDBJ databases">
        <title>Another draft genome of Portunus trituberculatus and its Hox gene families provides insights of decapod evolution.</title>
        <authorList>
            <person name="Jeong J.-H."/>
            <person name="Song I."/>
            <person name="Kim S."/>
            <person name="Choi T."/>
            <person name="Kim D."/>
            <person name="Ryu S."/>
            <person name="Kim W."/>
        </authorList>
    </citation>
    <scope>NUCLEOTIDE SEQUENCE [LARGE SCALE GENOMIC DNA]</scope>
    <source>
        <tissue evidence="1">Muscle</tissue>
    </source>
</reference>